<evidence type="ECO:0000256" key="12">
    <source>
        <dbReference type="ARBA" id="ARBA00038764"/>
    </source>
</evidence>
<sequence>MVALNTGSKLRALVPGERSSSLCLPGQDIPLKIDSDLLKERRHGKENRIDLVLEFFQVILGLEGQRTKKSHSIALSLEERNQLLLDNMSYTFDWVSKDVVKKLQGKDLRPVKRLSDATKFRQFDILQKTPQSLFFKSEDIPVGYSLLKILEPNFPIPEPEVSAPIPLKHTVSQKLKANVDVKAIAEGGASAEFVQSCGYDIEVQSTSIPDSKLESLQNRKLLDQEPSFVTDCRMGRKNLYVVTEAFEVTKGTVLEGSSSIGLSGKALVPQFVKGQAQGQWQRDRTDSVPILKGAVLAYKKKQLVIKNNTCAILLSADAKKKTFLGIFNMAPRCCYATEPLRGLLPPPPCDLRSLEIRRIEEPAHLDFKCLQNEVSLQTEQLAMLAKDVQDVVFSSLLRMLSDREALYDLMNMLELNQLDHMDGPGGVILDELRKGSSTPWIDPKNPILYLLQALMVLTDTQLHLLAQSVEMQLLQQQRELGEEHPTAKLQVSLAHSLHAPASASRPSPGRGLGRYLRIAEGVWSEDGAE</sequence>
<evidence type="ECO:0000256" key="1">
    <source>
        <dbReference type="ARBA" id="ARBA00004514"/>
    </source>
</evidence>
<dbReference type="InterPro" id="IPR007677">
    <property type="entry name" value="Gasdermin"/>
</dbReference>
<keyword evidence="10" id="KW-0564">Palmitate</keyword>
<comment type="similarity">
    <text evidence="3">Belongs to the gasdermin family.</text>
</comment>
<dbReference type="InterPro" id="IPR041263">
    <property type="entry name" value="Gasdermin_PUB"/>
</dbReference>
<keyword evidence="16" id="KW-1185">Reference proteome</keyword>
<evidence type="ECO:0000256" key="9">
    <source>
        <dbReference type="ARBA" id="ARBA00023136"/>
    </source>
</evidence>
<evidence type="ECO:0000256" key="3">
    <source>
        <dbReference type="ARBA" id="ARBA00009279"/>
    </source>
</evidence>
<keyword evidence="7" id="KW-1210">Necrosis</keyword>
<keyword evidence="6" id="KW-0963">Cytoplasm</keyword>
<evidence type="ECO:0000256" key="10">
    <source>
        <dbReference type="ARBA" id="ARBA00023139"/>
    </source>
</evidence>
<keyword evidence="8" id="KW-0812">Transmembrane</keyword>
<feature type="domain" description="Gasdermin pore forming" evidence="13">
    <location>
        <begin position="91"/>
        <end position="323"/>
    </location>
</feature>
<name>A0ABQ0FJK6_APOSI</name>
<gene>
    <name evidence="15" type="ORF">APTSU1_001464000</name>
</gene>
<keyword evidence="4" id="KW-1134">Transmembrane beta strand</keyword>
<evidence type="ECO:0000256" key="7">
    <source>
        <dbReference type="ARBA" id="ARBA00022590"/>
    </source>
</evidence>
<accession>A0ABQ0FJK6</accession>
<comment type="subcellular location">
    <subcellularLocation>
        <location evidence="2">Cell membrane</location>
        <topology evidence="2">Multi-pass membrane protein</topology>
    </subcellularLocation>
    <subcellularLocation>
        <location evidence="1">Cytoplasm</location>
        <location evidence="1">Cytosol</location>
    </subcellularLocation>
</comment>
<dbReference type="Pfam" id="PF04598">
    <property type="entry name" value="Gasdermin"/>
    <property type="match status" value="1"/>
</dbReference>
<evidence type="ECO:0000256" key="11">
    <source>
        <dbReference type="ARBA" id="ARBA00023288"/>
    </source>
</evidence>
<keyword evidence="9" id="KW-0472">Membrane</keyword>
<evidence type="ECO:0000313" key="15">
    <source>
        <dbReference type="EMBL" id="GAB1299404.1"/>
    </source>
</evidence>
<evidence type="ECO:0000256" key="6">
    <source>
        <dbReference type="ARBA" id="ARBA00022490"/>
    </source>
</evidence>
<evidence type="ECO:0000256" key="2">
    <source>
        <dbReference type="ARBA" id="ARBA00004651"/>
    </source>
</evidence>
<reference evidence="15 16" key="1">
    <citation type="submission" date="2024-08" db="EMBL/GenBank/DDBJ databases">
        <title>The draft genome of Apodemus speciosus.</title>
        <authorList>
            <person name="Nabeshima K."/>
            <person name="Suzuki S."/>
            <person name="Onuma M."/>
        </authorList>
    </citation>
    <scope>NUCLEOTIDE SEQUENCE [LARGE SCALE GENOMIC DNA]</scope>
    <source>
        <strain evidence="15">IB14-021</strain>
    </source>
</reference>
<evidence type="ECO:0000256" key="5">
    <source>
        <dbReference type="ARBA" id="ARBA00022475"/>
    </source>
</evidence>
<dbReference type="PANTHER" id="PTHR16399">
    <property type="entry name" value="GASDERMIN"/>
    <property type="match status" value="1"/>
</dbReference>
<feature type="domain" description="Gasdermin PUB" evidence="14">
    <location>
        <begin position="366"/>
        <end position="480"/>
    </location>
</feature>
<evidence type="ECO:0000256" key="8">
    <source>
        <dbReference type="ARBA" id="ARBA00022692"/>
    </source>
</evidence>
<organism evidence="15 16">
    <name type="scientific">Apodemus speciosus</name>
    <name type="common">Large Japanese field mouse</name>
    <dbReference type="NCBI Taxonomy" id="105296"/>
    <lineage>
        <taxon>Eukaryota</taxon>
        <taxon>Metazoa</taxon>
        <taxon>Chordata</taxon>
        <taxon>Craniata</taxon>
        <taxon>Vertebrata</taxon>
        <taxon>Euteleostomi</taxon>
        <taxon>Mammalia</taxon>
        <taxon>Eutheria</taxon>
        <taxon>Euarchontoglires</taxon>
        <taxon>Glires</taxon>
        <taxon>Rodentia</taxon>
        <taxon>Myomorpha</taxon>
        <taxon>Muroidea</taxon>
        <taxon>Muridae</taxon>
        <taxon>Murinae</taxon>
        <taxon>Apodemus</taxon>
    </lineage>
</organism>
<keyword evidence="11" id="KW-0449">Lipoprotein</keyword>
<keyword evidence="5" id="KW-1003">Cell membrane</keyword>
<evidence type="ECO:0000256" key="4">
    <source>
        <dbReference type="ARBA" id="ARBA00022452"/>
    </source>
</evidence>
<proteinExistence type="inferred from homology"/>
<comment type="caution">
    <text evidence="15">The sequence shown here is derived from an EMBL/GenBank/DDBJ whole genome shotgun (WGS) entry which is preliminary data.</text>
</comment>
<dbReference type="Proteomes" id="UP001623349">
    <property type="component" value="Unassembled WGS sequence"/>
</dbReference>
<evidence type="ECO:0000259" key="14">
    <source>
        <dbReference type="Pfam" id="PF17708"/>
    </source>
</evidence>
<evidence type="ECO:0000313" key="16">
    <source>
        <dbReference type="Proteomes" id="UP001623349"/>
    </source>
</evidence>
<dbReference type="Pfam" id="PF17708">
    <property type="entry name" value="Gasdermin_C"/>
    <property type="match status" value="1"/>
</dbReference>
<comment type="subunit">
    <text evidence="12">Homooligomer; homooligomeric ring-shaped pore complex containing 27-28 subunits when inserted in the membrane.</text>
</comment>
<dbReference type="InterPro" id="IPR040460">
    <property type="entry name" value="Gasdermin_pore"/>
</dbReference>
<dbReference type="PANTHER" id="PTHR16399:SF21">
    <property type="entry name" value="GASDERMIN-C"/>
    <property type="match status" value="1"/>
</dbReference>
<dbReference type="EMBL" id="BAAFST010000015">
    <property type="protein sequence ID" value="GAB1299404.1"/>
    <property type="molecule type" value="Genomic_DNA"/>
</dbReference>
<protein>
    <submittedName>
        <fullName evidence="15">Gasdermin-C</fullName>
    </submittedName>
</protein>
<evidence type="ECO:0000259" key="13">
    <source>
        <dbReference type="Pfam" id="PF04598"/>
    </source>
</evidence>